<keyword evidence="3" id="KW-1185">Reference proteome</keyword>
<accession>A0A8S9WVP9</accession>
<reference evidence="2" key="1">
    <citation type="journal article" date="2021" name="Mol. Ecol. Resour.">
        <title>Apolygus lucorum genome provides insights into omnivorousness and mesophyll feeding.</title>
        <authorList>
            <person name="Liu Y."/>
            <person name="Liu H."/>
            <person name="Wang H."/>
            <person name="Huang T."/>
            <person name="Liu B."/>
            <person name="Yang B."/>
            <person name="Yin L."/>
            <person name="Li B."/>
            <person name="Zhang Y."/>
            <person name="Zhang S."/>
            <person name="Jiang F."/>
            <person name="Zhang X."/>
            <person name="Ren Y."/>
            <person name="Wang B."/>
            <person name="Wang S."/>
            <person name="Lu Y."/>
            <person name="Wu K."/>
            <person name="Fan W."/>
            <person name="Wang G."/>
        </authorList>
    </citation>
    <scope>NUCLEOTIDE SEQUENCE</scope>
    <source>
        <strain evidence="2">12Hb</strain>
    </source>
</reference>
<name>A0A8S9WVP9_APOLU</name>
<protein>
    <submittedName>
        <fullName evidence="2">Uncharacterized protein</fullName>
    </submittedName>
</protein>
<evidence type="ECO:0000313" key="3">
    <source>
        <dbReference type="Proteomes" id="UP000466442"/>
    </source>
</evidence>
<gene>
    <name evidence="2" type="ORF">GE061_006479</name>
</gene>
<proteinExistence type="predicted"/>
<dbReference type="Proteomes" id="UP000466442">
    <property type="component" value="Unassembled WGS sequence"/>
</dbReference>
<sequence>MKKDFIFKFSTPSKTQDLTKFVGFSETPFHPRNWTSQKSKQKPPKLPSASSNSEPEEAIFVIRVKSSSNTQVDRCRLCCHCDFILTPICPPLSDPFFFPPPPLIPEGNGIPPVIIGIERDKGDHPGQWRGLARSYLSVRQYVLKKLKRRLARMSDNSRLWTVRSEQAAIIMLNYREVQSSSIPL</sequence>
<comment type="caution">
    <text evidence="2">The sequence shown here is derived from an EMBL/GenBank/DDBJ whole genome shotgun (WGS) entry which is preliminary data.</text>
</comment>
<evidence type="ECO:0000256" key="1">
    <source>
        <dbReference type="SAM" id="MobiDB-lite"/>
    </source>
</evidence>
<feature type="region of interest" description="Disordered" evidence="1">
    <location>
        <begin position="32"/>
        <end position="52"/>
    </location>
</feature>
<dbReference type="AlphaFoldDB" id="A0A8S9WVP9"/>
<dbReference type="EMBL" id="WIXP02000014">
    <property type="protein sequence ID" value="KAF6200178.1"/>
    <property type="molecule type" value="Genomic_DNA"/>
</dbReference>
<organism evidence="2 3">
    <name type="scientific">Apolygus lucorum</name>
    <name type="common">Small green plant bug</name>
    <name type="synonym">Lygocoris lucorum</name>
    <dbReference type="NCBI Taxonomy" id="248454"/>
    <lineage>
        <taxon>Eukaryota</taxon>
        <taxon>Metazoa</taxon>
        <taxon>Ecdysozoa</taxon>
        <taxon>Arthropoda</taxon>
        <taxon>Hexapoda</taxon>
        <taxon>Insecta</taxon>
        <taxon>Pterygota</taxon>
        <taxon>Neoptera</taxon>
        <taxon>Paraneoptera</taxon>
        <taxon>Hemiptera</taxon>
        <taxon>Heteroptera</taxon>
        <taxon>Panheteroptera</taxon>
        <taxon>Cimicomorpha</taxon>
        <taxon>Miridae</taxon>
        <taxon>Mirini</taxon>
        <taxon>Apolygus</taxon>
    </lineage>
</organism>
<evidence type="ECO:0000313" key="2">
    <source>
        <dbReference type="EMBL" id="KAF6200178.1"/>
    </source>
</evidence>